<dbReference type="Pfam" id="PF09648">
    <property type="entry name" value="YycI"/>
    <property type="match status" value="1"/>
</dbReference>
<keyword evidence="4" id="KW-1185">Reference proteome</keyword>
<name>A0ABU9VNR4_9BACI</name>
<sequence>MNWSRTKTVFIMTFLLLNLFLGYQLYEVNDENQLSLISGNSTQDRLRENKISIDVELPDDLEEVEYLVGEKEKRNSTDVDALALNGQTAELKDEQTIVSTLDDPFPIGEERETLNQFLTAYVTNGDEYQFVREENNVIYLDQIFDELPVFTNQNEPLRLLVNTDNEVYAYEQEYWNFEKQGDPKDTLINLRAIETLFNQQYITMNQRVKDFQLGYYSFFKESRVFAPIMRIVVDKGEDLGEVTYLVNAFEGTVQEQGILDEEEESLDLDLVEPDEEREPDEEEMIED</sequence>
<dbReference type="Gene3D" id="2.40.128.690">
    <property type="entry name" value="YycH protein, domain 3-like"/>
    <property type="match status" value="1"/>
</dbReference>
<dbReference type="InterPro" id="IPR018604">
    <property type="entry name" value="YycI-like"/>
</dbReference>
<accession>A0ABU9VNR4</accession>
<evidence type="ECO:0000313" key="3">
    <source>
        <dbReference type="EMBL" id="MEN0645459.1"/>
    </source>
</evidence>
<dbReference type="RefSeq" id="WP_343132032.1">
    <property type="nucleotide sequence ID" value="NZ_JBCITK010000001.1"/>
</dbReference>
<evidence type="ECO:0000313" key="4">
    <source>
        <dbReference type="Proteomes" id="UP001418796"/>
    </source>
</evidence>
<evidence type="ECO:0000259" key="2">
    <source>
        <dbReference type="Pfam" id="PF09648"/>
    </source>
</evidence>
<gene>
    <name evidence="3" type="primary">yycI</name>
    <name evidence="3" type="ORF">MKY91_20025</name>
</gene>
<evidence type="ECO:0000256" key="1">
    <source>
        <dbReference type="SAM" id="MobiDB-lite"/>
    </source>
</evidence>
<reference evidence="3 4" key="1">
    <citation type="submission" date="2024-03" db="EMBL/GenBank/DDBJ databases">
        <title>Bacilli Hybrid Assemblies.</title>
        <authorList>
            <person name="Kovac J."/>
        </authorList>
    </citation>
    <scope>NUCLEOTIDE SEQUENCE [LARGE SCALE GENOMIC DNA]</scope>
    <source>
        <strain evidence="3 4">FSL R7-0666</strain>
    </source>
</reference>
<dbReference type="EMBL" id="JBCITK010000001">
    <property type="protein sequence ID" value="MEN0645459.1"/>
    <property type="molecule type" value="Genomic_DNA"/>
</dbReference>
<organism evidence="3 4">
    <name type="scientific">Alkalicoccobacillus gibsonii</name>
    <dbReference type="NCBI Taxonomy" id="79881"/>
    <lineage>
        <taxon>Bacteria</taxon>
        <taxon>Bacillati</taxon>
        <taxon>Bacillota</taxon>
        <taxon>Bacilli</taxon>
        <taxon>Bacillales</taxon>
        <taxon>Bacillaceae</taxon>
        <taxon>Alkalicoccobacillus</taxon>
    </lineage>
</organism>
<protein>
    <submittedName>
        <fullName evidence="3">Two-component system regulatory protein YycI</fullName>
    </submittedName>
</protein>
<proteinExistence type="predicted"/>
<dbReference type="Proteomes" id="UP001418796">
    <property type="component" value="Unassembled WGS sequence"/>
</dbReference>
<feature type="domain" description="Regulatory protein YycH-like" evidence="2">
    <location>
        <begin position="33"/>
        <end position="249"/>
    </location>
</feature>
<feature type="region of interest" description="Disordered" evidence="1">
    <location>
        <begin position="262"/>
        <end position="287"/>
    </location>
</feature>
<comment type="caution">
    <text evidence="3">The sequence shown here is derived from an EMBL/GenBank/DDBJ whole genome shotgun (WGS) entry which is preliminary data.</text>
</comment>